<accession>A0A0D2AC28</accession>
<evidence type="ECO:0000313" key="8">
    <source>
        <dbReference type="EMBL" id="KIW04055.1"/>
    </source>
</evidence>
<dbReference type="Gene3D" id="3.40.50.720">
    <property type="entry name" value="NAD(P)-binding Rossmann-like Domain"/>
    <property type="match status" value="1"/>
</dbReference>
<dbReference type="SUPFAM" id="SSF50129">
    <property type="entry name" value="GroES-like"/>
    <property type="match status" value="1"/>
</dbReference>
<dbReference type="Gene3D" id="3.90.180.10">
    <property type="entry name" value="Medium-chain alcohol dehydrogenases, catalytic domain"/>
    <property type="match status" value="1"/>
</dbReference>
<dbReference type="InterPro" id="IPR002328">
    <property type="entry name" value="ADH_Zn_CS"/>
</dbReference>
<dbReference type="GO" id="GO:0008270">
    <property type="term" value="F:zinc ion binding"/>
    <property type="evidence" value="ECO:0007669"/>
    <property type="project" value="InterPro"/>
</dbReference>
<evidence type="ECO:0000259" key="7">
    <source>
        <dbReference type="SMART" id="SM00829"/>
    </source>
</evidence>
<dbReference type="InterPro" id="IPR011032">
    <property type="entry name" value="GroES-like_sf"/>
</dbReference>
<evidence type="ECO:0000313" key="9">
    <source>
        <dbReference type="Proteomes" id="UP000053259"/>
    </source>
</evidence>
<dbReference type="SUPFAM" id="SSF51735">
    <property type="entry name" value="NAD(P)-binding Rossmann-fold domains"/>
    <property type="match status" value="1"/>
</dbReference>
<keyword evidence="3 5" id="KW-0862">Zinc</keyword>
<dbReference type="InterPro" id="IPR036291">
    <property type="entry name" value="NAD(P)-bd_dom_sf"/>
</dbReference>
<dbReference type="CDD" id="cd05283">
    <property type="entry name" value="CAD1"/>
    <property type="match status" value="1"/>
</dbReference>
<dbReference type="OrthoDB" id="1879366at2759"/>
<keyword evidence="2 5" id="KW-0479">Metal-binding</keyword>
<keyword evidence="9" id="KW-1185">Reference proteome</keyword>
<dbReference type="InParanoid" id="A0A0D2AC28"/>
<dbReference type="GeneID" id="27312846"/>
<dbReference type="PROSITE" id="PS00065">
    <property type="entry name" value="D_2_HYDROXYACID_DH_1"/>
    <property type="match status" value="1"/>
</dbReference>
<evidence type="ECO:0000256" key="4">
    <source>
        <dbReference type="ARBA" id="ARBA00023002"/>
    </source>
</evidence>
<dbReference type="VEuPathDB" id="FungiDB:PV09_04873"/>
<dbReference type="InterPro" id="IPR013154">
    <property type="entry name" value="ADH-like_N"/>
</dbReference>
<keyword evidence="4" id="KW-0560">Oxidoreductase</keyword>
<dbReference type="EMBL" id="KN847542">
    <property type="protein sequence ID" value="KIW04055.1"/>
    <property type="molecule type" value="Genomic_DNA"/>
</dbReference>
<proteinExistence type="inferred from homology"/>
<gene>
    <name evidence="8" type="ORF">PV09_04873</name>
</gene>
<organism evidence="8 9">
    <name type="scientific">Verruconis gallopava</name>
    <dbReference type="NCBI Taxonomy" id="253628"/>
    <lineage>
        <taxon>Eukaryota</taxon>
        <taxon>Fungi</taxon>
        <taxon>Dikarya</taxon>
        <taxon>Ascomycota</taxon>
        <taxon>Pezizomycotina</taxon>
        <taxon>Dothideomycetes</taxon>
        <taxon>Pleosporomycetidae</taxon>
        <taxon>Venturiales</taxon>
        <taxon>Sympoventuriaceae</taxon>
        <taxon>Verruconis</taxon>
    </lineage>
</organism>
<protein>
    <recommendedName>
        <fullName evidence="7">Enoyl reductase (ER) domain-containing protein</fullName>
    </recommendedName>
</protein>
<dbReference type="InterPro" id="IPR013149">
    <property type="entry name" value="ADH-like_C"/>
</dbReference>
<comment type="similarity">
    <text evidence="5">Belongs to the zinc-containing alcohol dehydrogenase family.</text>
</comment>
<dbReference type="GO" id="GO:0016616">
    <property type="term" value="F:oxidoreductase activity, acting on the CH-OH group of donors, NAD or NADP as acceptor"/>
    <property type="evidence" value="ECO:0007669"/>
    <property type="project" value="InterPro"/>
</dbReference>
<sequence>MPEFKTYRGSASGEIKESTSTAELGPTQVLVQITHSGLCGTDIHYKHSDIALGHEGVGVIKQTGSNARLFKVGDRVGWGYVHNSCGNCKWCLTGWDTLCPERKLYGTDDLHQGSMGSHAIWDEKYVFAIPDSISSENAAPLMCGGATVFNSLKVYNVRPTDCVGVIGVGGLGHLAIQFASKMGCKVVVFSSSEDKKAEAMKLGASEFVVTKGVKNLTVSTKIDHLLVTTSSPPDWQQLIPVLAPGATIYPLTVDAGDLRFPYMGLIANAFRIQGSLVAARQIHKEMLEFAAQHGIKPITQTFPLNKEGISQAFETLESGKMRYRGVLVAESERT</sequence>
<dbReference type="AlphaFoldDB" id="A0A0D2AC28"/>
<evidence type="ECO:0000256" key="2">
    <source>
        <dbReference type="ARBA" id="ARBA00022723"/>
    </source>
</evidence>
<reference evidence="8 9" key="1">
    <citation type="submission" date="2015-01" db="EMBL/GenBank/DDBJ databases">
        <title>The Genome Sequence of Ochroconis gallopava CBS43764.</title>
        <authorList>
            <consortium name="The Broad Institute Genomics Platform"/>
            <person name="Cuomo C."/>
            <person name="de Hoog S."/>
            <person name="Gorbushina A."/>
            <person name="Stielow B."/>
            <person name="Teixiera M."/>
            <person name="Abouelleil A."/>
            <person name="Chapman S.B."/>
            <person name="Priest M."/>
            <person name="Young S.K."/>
            <person name="Wortman J."/>
            <person name="Nusbaum C."/>
            <person name="Birren B."/>
        </authorList>
    </citation>
    <scope>NUCLEOTIDE SEQUENCE [LARGE SCALE GENOMIC DNA]</scope>
    <source>
        <strain evidence="8 9">CBS 43764</strain>
    </source>
</reference>
<dbReference type="InterPro" id="IPR047109">
    <property type="entry name" value="CAD-like"/>
</dbReference>
<name>A0A0D2AC28_9PEZI</name>
<dbReference type="STRING" id="253628.A0A0D2AC28"/>
<dbReference type="FunFam" id="3.40.50.720:FF:000022">
    <property type="entry name" value="Cinnamyl alcohol dehydrogenase"/>
    <property type="match status" value="1"/>
</dbReference>
<comment type="cofactor">
    <cofactor evidence="1 5">
        <name>Zn(2+)</name>
        <dbReference type="ChEBI" id="CHEBI:29105"/>
    </cofactor>
</comment>
<dbReference type="InterPro" id="IPR020843">
    <property type="entry name" value="ER"/>
</dbReference>
<feature type="domain" description="Enoyl reductase (ER)" evidence="7">
    <location>
        <begin position="9"/>
        <end position="327"/>
    </location>
</feature>
<dbReference type="Proteomes" id="UP000053259">
    <property type="component" value="Unassembled WGS sequence"/>
</dbReference>
<dbReference type="SMART" id="SM00829">
    <property type="entry name" value="PKS_ER"/>
    <property type="match status" value="1"/>
</dbReference>
<dbReference type="PROSITE" id="PS00059">
    <property type="entry name" value="ADH_ZINC"/>
    <property type="match status" value="1"/>
</dbReference>
<evidence type="ECO:0000256" key="3">
    <source>
        <dbReference type="ARBA" id="ARBA00022833"/>
    </source>
</evidence>
<dbReference type="RefSeq" id="XP_016213924.1">
    <property type="nucleotide sequence ID" value="XM_016358306.1"/>
</dbReference>
<dbReference type="InterPro" id="IPR029752">
    <property type="entry name" value="D-isomer_DH_CS1"/>
</dbReference>
<feature type="region of interest" description="Disordered" evidence="6">
    <location>
        <begin position="1"/>
        <end position="20"/>
    </location>
</feature>
<dbReference type="Pfam" id="PF08240">
    <property type="entry name" value="ADH_N"/>
    <property type="match status" value="1"/>
</dbReference>
<dbReference type="PANTHER" id="PTHR42683">
    <property type="entry name" value="ALDEHYDE REDUCTASE"/>
    <property type="match status" value="1"/>
</dbReference>
<dbReference type="HOGENOM" id="CLU_026673_20_2_1"/>
<evidence type="ECO:0000256" key="5">
    <source>
        <dbReference type="RuleBase" id="RU361277"/>
    </source>
</evidence>
<evidence type="ECO:0000256" key="6">
    <source>
        <dbReference type="SAM" id="MobiDB-lite"/>
    </source>
</evidence>
<evidence type="ECO:0000256" key="1">
    <source>
        <dbReference type="ARBA" id="ARBA00001947"/>
    </source>
</evidence>
<dbReference type="Pfam" id="PF00107">
    <property type="entry name" value="ADH_zinc_N"/>
    <property type="match status" value="1"/>
</dbReference>